<sequence>MKRLAERDDTLEDIVLAMKEEIAKLKGELTIYKATLSNGMLTSRPKQ</sequence>
<dbReference type="EMBL" id="JABFAD010000004">
    <property type="protein sequence ID" value="MBA0795840.1"/>
    <property type="molecule type" value="Genomic_DNA"/>
</dbReference>
<comment type="caution">
    <text evidence="1">The sequence shown here is derived from an EMBL/GenBank/DDBJ whole genome shotgun (WGS) entry which is preliminary data.</text>
</comment>
<evidence type="ECO:0000313" key="2">
    <source>
        <dbReference type="Proteomes" id="UP000593560"/>
    </source>
</evidence>
<dbReference type="OrthoDB" id="993481at2759"/>
<dbReference type="Proteomes" id="UP000593560">
    <property type="component" value="Unassembled WGS sequence"/>
</dbReference>
<dbReference type="AlphaFoldDB" id="A0A7J9GE61"/>
<keyword evidence="2" id="KW-1185">Reference proteome</keyword>
<name>A0A7J9GE61_9ROSI</name>
<reference evidence="1 2" key="1">
    <citation type="journal article" date="2019" name="Genome Biol. Evol.">
        <title>Insights into the evolution of the New World diploid cottons (Gossypium, subgenus Houzingenia) based on genome sequencing.</title>
        <authorList>
            <person name="Grover C.E."/>
            <person name="Arick M.A. 2nd"/>
            <person name="Thrash A."/>
            <person name="Conover J.L."/>
            <person name="Sanders W.S."/>
            <person name="Peterson D.G."/>
            <person name="Frelichowski J.E."/>
            <person name="Scheffler J.A."/>
            <person name="Scheffler B.E."/>
            <person name="Wendel J.F."/>
        </authorList>
    </citation>
    <scope>NUCLEOTIDE SEQUENCE [LARGE SCALE GENOMIC DNA]</scope>
    <source>
        <strain evidence="1">0</strain>
        <tissue evidence="1">Leaf</tissue>
    </source>
</reference>
<proteinExistence type="predicted"/>
<evidence type="ECO:0000313" key="1">
    <source>
        <dbReference type="EMBL" id="MBA0795840.1"/>
    </source>
</evidence>
<accession>A0A7J9GE61</accession>
<organism evidence="1 2">
    <name type="scientific">Gossypium harknessii</name>
    <dbReference type="NCBI Taxonomy" id="34285"/>
    <lineage>
        <taxon>Eukaryota</taxon>
        <taxon>Viridiplantae</taxon>
        <taxon>Streptophyta</taxon>
        <taxon>Embryophyta</taxon>
        <taxon>Tracheophyta</taxon>
        <taxon>Spermatophyta</taxon>
        <taxon>Magnoliopsida</taxon>
        <taxon>eudicotyledons</taxon>
        <taxon>Gunneridae</taxon>
        <taxon>Pentapetalae</taxon>
        <taxon>rosids</taxon>
        <taxon>malvids</taxon>
        <taxon>Malvales</taxon>
        <taxon>Malvaceae</taxon>
        <taxon>Malvoideae</taxon>
        <taxon>Gossypium</taxon>
    </lineage>
</organism>
<protein>
    <submittedName>
        <fullName evidence="1">Uncharacterized protein</fullName>
    </submittedName>
</protein>
<gene>
    <name evidence="1" type="ORF">Gohar_006671</name>
</gene>